<evidence type="ECO:0000259" key="1">
    <source>
        <dbReference type="Pfam" id="PF00561"/>
    </source>
</evidence>
<accession>A0A6G4UBX6</accession>
<dbReference type="RefSeq" id="WP_165244930.1">
    <property type="nucleotide sequence ID" value="NZ_JAAKZV010000334.1"/>
</dbReference>
<protein>
    <submittedName>
        <fullName evidence="2">Alpha/beta hydrolase</fullName>
    </submittedName>
</protein>
<evidence type="ECO:0000313" key="2">
    <source>
        <dbReference type="EMBL" id="NGN69735.1"/>
    </source>
</evidence>
<dbReference type="PANTHER" id="PTHR43798:SF33">
    <property type="entry name" value="HYDROLASE, PUTATIVE (AFU_ORTHOLOGUE AFUA_2G14860)-RELATED"/>
    <property type="match status" value="1"/>
</dbReference>
<dbReference type="InterPro" id="IPR050266">
    <property type="entry name" value="AB_hydrolase_sf"/>
</dbReference>
<keyword evidence="3" id="KW-1185">Reference proteome</keyword>
<reference evidence="2 3" key="1">
    <citation type="submission" date="2020-02" db="EMBL/GenBank/DDBJ databases">
        <title>Whole-genome analyses of novel actinobacteria.</title>
        <authorList>
            <person name="Sahin N."/>
        </authorList>
    </citation>
    <scope>NUCLEOTIDE SEQUENCE [LARGE SCALE GENOMIC DNA]</scope>
    <source>
        <strain evidence="2 3">A7024</strain>
    </source>
</reference>
<comment type="caution">
    <text evidence="2">The sequence shown here is derived from an EMBL/GenBank/DDBJ whole genome shotgun (WGS) entry which is preliminary data.</text>
</comment>
<dbReference type="GO" id="GO:0016787">
    <property type="term" value="F:hydrolase activity"/>
    <property type="evidence" value="ECO:0007669"/>
    <property type="project" value="UniProtKB-KW"/>
</dbReference>
<dbReference type="InterPro" id="IPR000073">
    <property type="entry name" value="AB_hydrolase_1"/>
</dbReference>
<dbReference type="InterPro" id="IPR029058">
    <property type="entry name" value="AB_hydrolase_fold"/>
</dbReference>
<evidence type="ECO:0000313" key="3">
    <source>
        <dbReference type="Proteomes" id="UP000481583"/>
    </source>
</evidence>
<keyword evidence="2" id="KW-0378">Hydrolase</keyword>
<name>A0A6G4UBX6_9ACTN</name>
<dbReference type="GO" id="GO:0016020">
    <property type="term" value="C:membrane"/>
    <property type="evidence" value="ECO:0007669"/>
    <property type="project" value="TreeGrafter"/>
</dbReference>
<dbReference type="Proteomes" id="UP000481583">
    <property type="component" value="Unassembled WGS sequence"/>
</dbReference>
<dbReference type="SUPFAM" id="SSF53474">
    <property type="entry name" value="alpha/beta-Hydrolases"/>
    <property type="match status" value="1"/>
</dbReference>
<sequence>MARVQANGVDHHVQVLPAKGAPLGTAVFVHGAFIDSLASFYFTLGPQFAEAGIDAVLYDLRGHGRSERPPTGYTLQDFTADLDALLDALRIEEPVHLVGNSFGGTIALDYAVHHPERAATVTVVESGPATQDWAHTMAGALDQATEQLPPEEALDWFVAEYGAIASTRQGDGRHDAHIRRLGRNAGKFIATTTIARDIPDGRVLSDGEVRQIRCPVLLINGSEGLVAEQTAWLAELLPGTQVRVVAGQKHSVLVEAAEEVGALALDFVITEADKAAALEASLDAALEGGRTR</sequence>
<feature type="domain" description="AB hydrolase-1" evidence="1">
    <location>
        <begin position="27"/>
        <end position="255"/>
    </location>
</feature>
<dbReference type="EMBL" id="JAAKZV010000334">
    <property type="protein sequence ID" value="NGN69735.1"/>
    <property type="molecule type" value="Genomic_DNA"/>
</dbReference>
<proteinExistence type="predicted"/>
<dbReference type="Pfam" id="PF00561">
    <property type="entry name" value="Abhydrolase_1"/>
    <property type="match status" value="1"/>
</dbReference>
<dbReference type="AlphaFoldDB" id="A0A6G4UBX6"/>
<dbReference type="Gene3D" id="3.40.50.1820">
    <property type="entry name" value="alpha/beta hydrolase"/>
    <property type="match status" value="1"/>
</dbReference>
<organism evidence="2 3">
    <name type="scientific">Streptomyces coryli</name>
    <dbReference type="NCBI Taxonomy" id="1128680"/>
    <lineage>
        <taxon>Bacteria</taxon>
        <taxon>Bacillati</taxon>
        <taxon>Actinomycetota</taxon>
        <taxon>Actinomycetes</taxon>
        <taxon>Kitasatosporales</taxon>
        <taxon>Streptomycetaceae</taxon>
        <taxon>Streptomyces</taxon>
    </lineage>
</organism>
<dbReference type="PRINTS" id="PR00111">
    <property type="entry name" value="ABHYDROLASE"/>
</dbReference>
<gene>
    <name evidence="2" type="ORF">G5C51_38340</name>
</gene>
<dbReference type="PANTHER" id="PTHR43798">
    <property type="entry name" value="MONOACYLGLYCEROL LIPASE"/>
    <property type="match status" value="1"/>
</dbReference>